<evidence type="ECO:0000256" key="6">
    <source>
        <dbReference type="ARBA" id="ARBA00023136"/>
    </source>
</evidence>
<dbReference type="AlphaFoldDB" id="A0A7W4ILF1"/>
<evidence type="ECO:0000256" key="7">
    <source>
        <dbReference type="ARBA" id="ARBA00029447"/>
    </source>
</evidence>
<feature type="domain" description="Methyl-accepting transducer" evidence="10">
    <location>
        <begin position="359"/>
        <end position="588"/>
    </location>
</feature>
<dbReference type="SUPFAM" id="SSF103190">
    <property type="entry name" value="Sensory domain-like"/>
    <property type="match status" value="1"/>
</dbReference>
<dbReference type="Pfam" id="PF00015">
    <property type="entry name" value="MCPsignal"/>
    <property type="match status" value="1"/>
</dbReference>
<dbReference type="InterPro" id="IPR004090">
    <property type="entry name" value="Chemotax_Me-accpt_rcpt"/>
</dbReference>
<dbReference type="SMART" id="SM00283">
    <property type="entry name" value="MA"/>
    <property type="match status" value="1"/>
</dbReference>
<dbReference type="Proteomes" id="UP000561077">
    <property type="component" value="Unassembled WGS sequence"/>
</dbReference>
<evidence type="ECO:0000256" key="5">
    <source>
        <dbReference type="ARBA" id="ARBA00022989"/>
    </source>
</evidence>
<dbReference type="Pfam" id="PF17202">
    <property type="entry name" value="sCache_3_3"/>
    <property type="match status" value="1"/>
</dbReference>
<keyword evidence="8" id="KW-0807">Transducer</keyword>
<reference evidence="14 15" key="1">
    <citation type="submission" date="2020-04" db="EMBL/GenBank/DDBJ databases">
        <title>Description of novel Gluconacetobacter.</title>
        <authorList>
            <person name="Sombolestani A."/>
        </authorList>
    </citation>
    <scope>NUCLEOTIDE SEQUENCE [LARGE SCALE GENOMIC DNA]</scope>
    <source>
        <strain evidence="13 14">LMG 1728</strain>
        <strain evidence="12 15">LMG 1731</strain>
    </source>
</reference>
<feature type="transmembrane region" description="Helical" evidence="9">
    <location>
        <begin position="7"/>
        <end position="27"/>
    </location>
</feature>
<name>A0A7W4ILF1_9PROT</name>
<feature type="transmembrane region" description="Helical" evidence="9">
    <location>
        <begin position="197"/>
        <end position="224"/>
    </location>
</feature>
<dbReference type="InterPro" id="IPR004089">
    <property type="entry name" value="MCPsignal_dom"/>
</dbReference>
<comment type="subcellular location">
    <subcellularLocation>
        <location evidence="1">Cell membrane</location>
        <topology evidence="1">Multi-pass membrane protein</topology>
    </subcellularLocation>
</comment>
<keyword evidence="2" id="KW-1003">Cell membrane</keyword>
<dbReference type="GO" id="GO:0007165">
    <property type="term" value="P:signal transduction"/>
    <property type="evidence" value="ECO:0007669"/>
    <property type="project" value="UniProtKB-KW"/>
</dbReference>
<dbReference type="GO" id="GO:0004888">
    <property type="term" value="F:transmembrane signaling receptor activity"/>
    <property type="evidence" value="ECO:0007669"/>
    <property type="project" value="InterPro"/>
</dbReference>
<dbReference type="SUPFAM" id="SSF58104">
    <property type="entry name" value="Methyl-accepting chemotaxis protein (MCP) signaling domain"/>
    <property type="match status" value="1"/>
</dbReference>
<dbReference type="EMBL" id="JABEQN010000012">
    <property type="protein sequence ID" value="MBB2194143.1"/>
    <property type="molecule type" value="Genomic_DNA"/>
</dbReference>
<dbReference type="PROSITE" id="PS50111">
    <property type="entry name" value="CHEMOTAXIS_TRANSDUC_2"/>
    <property type="match status" value="1"/>
</dbReference>
<dbReference type="GO" id="GO:0006935">
    <property type="term" value="P:chemotaxis"/>
    <property type="evidence" value="ECO:0007669"/>
    <property type="project" value="UniProtKB-KW"/>
</dbReference>
<evidence type="ECO:0000313" key="14">
    <source>
        <dbReference type="Proteomes" id="UP000540490"/>
    </source>
</evidence>
<evidence type="ECO:0000256" key="9">
    <source>
        <dbReference type="SAM" id="Phobius"/>
    </source>
</evidence>
<dbReference type="Pfam" id="PF00672">
    <property type="entry name" value="HAMP"/>
    <property type="match status" value="2"/>
</dbReference>
<dbReference type="EMBL" id="JABEQO010000012">
    <property type="protein sequence ID" value="MBB2165007.1"/>
    <property type="molecule type" value="Genomic_DNA"/>
</dbReference>
<accession>A0A7W4ILF1</accession>
<keyword evidence="6 9" id="KW-0472">Membrane</keyword>
<dbReference type="PANTHER" id="PTHR43531:SF11">
    <property type="entry name" value="METHYL-ACCEPTING CHEMOTAXIS PROTEIN 3"/>
    <property type="match status" value="1"/>
</dbReference>
<dbReference type="CDD" id="cd11386">
    <property type="entry name" value="MCP_signal"/>
    <property type="match status" value="1"/>
</dbReference>
<organism evidence="12 15">
    <name type="scientific">Gluconacetobacter dulcium</name>
    <dbReference type="NCBI Taxonomy" id="2729096"/>
    <lineage>
        <taxon>Bacteria</taxon>
        <taxon>Pseudomonadati</taxon>
        <taxon>Pseudomonadota</taxon>
        <taxon>Alphaproteobacteria</taxon>
        <taxon>Acetobacterales</taxon>
        <taxon>Acetobacteraceae</taxon>
        <taxon>Gluconacetobacter</taxon>
    </lineage>
</organism>
<dbReference type="RefSeq" id="WP_182974095.1">
    <property type="nucleotide sequence ID" value="NZ_JABEQN010000012.1"/>
</dbReference>
<feature type="domain" description="HAMP" evidence="11">
    <location>
        <begin position="221"/>
        <end position="274"/>
    </location>
</feature>
<comment type="caution">
    <text evidence="12">The sequence shown here is derived from an EMBL/GenBank/DDBJ whole genome shotgun (WGS) entry which is preliminary data.</text>
</comment>
<dbReference type="CDD" id="cd06225">
    <property type="entry name" value="HAMP"/>
    <property type="match status" value="2"/>
</dbReference>
<keyword evidence="14" id="KW-1185">Reference proteome</keyword>
<evidence type="ECO:0000313" key="12">
    <source>
        <dbReference type="EMBL" id="MBB2165007.1"/>
    </source>
</evidence>
<dbReference type="Proteomes" id="UP000540490">
    <property type="component" value="Unassembled WGS sequence"/>
</dbReference>
<dbReference type="Gene3D" id="1.10.8.500">
    <property type="entry name" value="HAMP domain in histidine kinase"/>
    <property type="match status" value="1"/>
</dbReference>
<dbReference type="InterPro" id="IPR051310">
    <property type="entry name" value="MCP_chemotaxis"/>
</dbReference>
<dbReference type="SUPFAM" id="SSF158472">
    <property type="entry name" value="HAMP domain-like"/>
    <property type="match status" value="1"/>
</dbReference>
<evidence type="ECO:0000313" key="15">
    <source>
        <dbReference type="Proteomes" id="UP000561077"/>
    </source>
</evidence>
<keyword evidence="5 9" id="KW-1133">Transmembrane helix</keyword>
<dbReference type="SMART" id="SM00304">
    <property type="entry name" value="HAMP"/>
    <property type="match status" value="2"/>
</dbReference>
<dbReference type="FunFam" id="1.10.287.950:FF:000001">
    <property type="entry name" value="Methyl-accepting chemotaxis sensory transducer"/>
    <property type="match status" value="1"/>
</dbReference>
<evidence type="ECO:0000256" key="8">
    <source>
        <dbReference type="PROSITE-ProRule" id="PRU00284"/>
    </source>
</evidence>
<dbReference type="PANTHER" id="PTHR43531">
    <property type="entry name" value="PROTEIN ICFG"/>
    <property type="match status" value="1"/>
</dbReference>
<proteinExistence type="inferred from homology"/>
<dbReference type="PROSITE" id="PS50885">
    <property type="entry name" value="HAMP"/>
    <property type="match status" value="2"/>
</dbReference>
<comment type="similarity">
    <text evidence="7">Belongs to the methyl-accepting chemotaxis (MCP) protein family.</text>
</comment>
<keyword evidence="4 9" id="KW-0812">Transmembrane</keyword>
<feature type="domain" description="HAMP" evidence="11">
    <location>
        <begin position="311"/>
        <end position="354"/>
    </location>
</feature>
<keyword evidence="3" id="KW-0145">Chemotaxis</keyword>
<protein>
    <submittedName>
        <fullName evidence="12">Methyl-accepting chemotaxis protein</fullName>
    </submittedName>
</protein>
<dbReference type="InterPro" id="IPR033463">
    <property type="entry name" value="sCache_3"/>
</dbReference>
<dbReference type="Gene3D" id="1.10.287.950">
    <property type="entry name" value="Methyl-accepting chemotaxis protein"/>
    <property type="match status" value="1"/>
</dbReference>
<dbReference type="InterPro" id="IPR003660">
    <property type="entry name" value="HAMP_dom"/>
</dbReference>
<evidence type="ECO:0000256" key="4">
    <source>
        <dbReference type="ARBA" id="ARBA00022692"/>
    </source>
</evidence>
<evidence type="ECO:0000256" key="2">
    <source>
        <dbReference type="ARBA" id="ARBA00022475"/>
    </source>
</evidence>
<gene>
    <name evidence="13" type="ORF">HLH25_10925</name>
    <name evidence="12" type="ORF">HLH26_10740</name>
</gene>
<evidence type="ECO:0000259" key="11">
    <source>
        <dbReference type="PROSITE" id="PS50885"/>
    </source>
</evidence>
<sequence>MTGKTGLVGTVVGVTCIFMLVCVVFVATSVTHVVRREMEQAETANLRNGMRAAVAILERDLPGVHVAWGPNGTVGRITADVLPARFSSHSMVDAVGDVVAGGTTLFVLDEAGHDFIRRTTNIRGRDGKRVIDTPLDPAGAPFRAMMRGEAFEGVAQVLGVPYYTLYQPIFSSQGNRIIGVDSVAIVATRVDAVTDNLIWTIVWVAGAMLALSAVLMSVVTVRLMRPLPVMTRAMKALARGEVDAPIPFAGRADEIGAMAKAVEVFRVAAIDNARLEAETAASRKAEITRLERQAKADEEARERVRVVTSGLADALSRVAGGDLSIRIETAFSEEFEILRNDFNRSVEQLAGTFASVSTTVDAIDNGTRELASGADNLASRTEHQAASLEQTAAAVAGIVESVRVVAQRSEEARKIGAQARESASLSVTITGETEEAMGRIESGSKEMASIVDVIDNIAFQTNVLALNASVEAARAGESGRGFAVVATEVRALAQRSADAAKEIRTLIRRSAEDVREGASRVHSSGNALRTVTTFIGEISQHLDAIAMATKEQSSSLSEVNVAVGSLDQTTQQNAAVSEEFNAASRSVAGETTRLAALVRQFRLPANGKGHRVSRRAPLALA</sequence>
<evidence type="ECO:0000259" key="10">
    <source>
        <dbReference type="PROSITE" id="PS50111"/>
    </source>
</evidence>
<evidence type="ECO:0000256" key="3">
    <source>
        <dbReference type="ARBA" id="ARBA00022500"/>
    </source>
</evidence>
<evidence type="ECO:0000313" key="13">
    <source>
        <dbReference type="EMBL" id="MBB2194143.1"/>
    </source>
</evidence>
<dbReference type="InterPro" id="IPR029151">
    <property type="entry name" value="Sensor-like_sf"/>
</dbReference>
<dbReference type="PRINTS" id="PR00260">
    <property type="entry name" value="CHEMTRNSDUCR"/>
</dbReference>
<evidence type="ECO:0000256" key="1">
    <source>
        <dbReference type="ARBA" id="ARBA00004651"/>
    </source>
</evidence>
<dbReference type="GO" id="GO:0005886">
    <property type="term" value="C:plasma membrane"/>
    <property type="evidence" value="ECO:0007669"/>
    <property type="project" value="UniProtKB-SubCell"/>
</dbReference>